<protein>
    <submittedName>
        <fullName evidence="1">Uncharacterized protein</fullName>
    </submittedName>
</protein>
<gene>
    <name evidence="1" type="ORF">HNR39_003966</name>
</gene>
<accession>A0A840RWZ0</accession>
<keyword evidence="2" id="KW-1185">Reference proteome</keyword>
<proteinExistence type="predicted"/>
<comment type="caution">
    <text evidence="1">The sequence shown here is derived from an EMBL/GenBank/DDBJ whole genome shotgun (WGS) entry which is preliminary data.</text>
</comment>
<organism evidence="1 2">
    <name type="scientific">Glaciimonas immobilis</name>
    <dbReference type="NCBI Taxonomy" id="728004"/>
    <lineage>
        <taxon>Bacteria</taxon>
        <taxon>Pseudomonadati</taxon>
        <taxon>Pseudomonadota</taxon>
        <taxon>Betaproteobacteria</taxon>
        <taxon>Burkholderiales</taxon>
        <taxon>Oxalobacteraceae</taxon>
        <taxon>Glaciimonas</taxon>
    </lineage>
</organism>
<name>A0A840RWZ0_9BURK</name>
<evidence type="ECO:0000313" key="2">
    <source>
        <dbReference type="Proteomes" id="UP000571084"/>
    </source>
</evidence>
<dbReference type="EMBL" id="JACHHQ010000010">
    <property type="protein sequence ID" value="MBB5202103.1"/>
    <property type="molecule type" value="Genomic_DNA"/>
</dbReference>
<dbReference type="Proteomes" id="UP000571084">
    <property type="component" value="Unassembled WGS sequence"/>
</dbReference>
<dbReference type="AlphaFoldDB" id="A0A840RWZ0"/>
<sequence>MQFWTALRQHKSLATPGQHLRNINRQLTMNLN</sequence>
<reference evidence="1 2" key="1">
    <citation type="submission" date="2020-08" db="EMBL/GenBank/DDBJ databases">
        <title>Genomic Encyclopedia of Type Strains, Phase IV (KMG-IV): sequencing the most valuable type-strain genomes for metagenomic binning, comparative biology and taxonomic classification.</title>
        <authorList>
            <person name="Goeker M."/>
        </authorList>
    </citation>
    <scope>NUCLEOTIDE SEQUENCE [LARGE SCALE GENOMIC DNA]</scope>
    <source>
        <strain evidence="1 2">DSM 23240</strain>
    </source>
</reference>
<evidence type="ECO:0000313" key="1">
    <source>
        <dbReference type="EMBL" id="MBB5202103.1"/>
    </source>
</evidence>